<evidence type="ECO:0000313" key="2">
    <source>
        <dbReference type="Proteomes" id="UP000242243"/>
    </source>
</evidence>
<gene>
    <name evidence="1" type="ORF">SAMN05421839_12545</name>
</gene>
<dbReference type="Proteomes" id="UP000242243">
    <property type="component" value="Unassembled WGS sequence"/>
</dbReference>
<proteinExistence type="predicted"/>
<dbReference type="AlphaFoldDB" id="A0A1I5QZJ9"/>
<evidence type="ECO:0000313" key="1">
    <source>
        <dbReference type="EMBL" id="SFP51226.1"/>
    </source>
</evidence>
<organism evidence="1 2">
    <name type="scientific">Halolactibacillus halophilus</name>
    <dbReference type="NCBI Taxonomy" id="306540"/>
    <lineage>
        <taxon>Bacteria</taxon>
        <taxon>Bacillati</taxon>
        <taxon>Bacillota</taxon>
        <taxon>Bacilli</taxon>
        <taxon>Bacillales</taxon>
        <taxon>Bacillaceae</taxon>
        <taxon>Halolactibacillus</taxon>
    </lineage>
</organism>
<sequence>MRGVNVKMDVNKVSVVKQNYNEKDPRKLAYLYPSINIVVYAKKVQEFCFYQSLDVAEDLANRQGYLLLPYSCMHWTRAKNYADDRKVKIGRKSFFMMKPHELTKNEINKLYDYIWEELGHEPSFSKQS</sequence>
<protein>
    <submittedName>
        <fullName evidence="1">Uncharacterized protein</fullName>
    </submittedName>
</protein>
<dbReference type="STRING" id="306540.SAMN05421839_12545"/>
<reference evidence="1 2" key="1">
    <citation type="submission" date="2016-10" db="EMBL/GenBank/DDBJ databases">
        <authorList>
            <person name="de Groot N.N."/>
        </authorList>
    </citation>
    <scope>NUCLEOTIDE SEQUENCE [LARGE SCALE GENOMIC DNA]</scope>
    <source>
        <strain evidence="1 2">DSM 17073</strain>
    </source>
</reference>
<dbReference type="EMBL" id="FOXC01000025">
    <property type="protein sequence ID" value="SFP51226.1"/>
    <property type="molecule type" value="Genomic_DNA"/>
</dbReference>
<accession>A0A1I5QZJ9</accession>
<name>A0A1I5QZJ9_9BACI</name>